<dbReference type="SUPFAM" id="SSF51294">
    <property type="entry name" value="Hedgehog/intein (Hint) domain"/>
    <property type="match status" value="1"/>
</dbReference>
<dbReference type="SMART" id="SM00306">
    <property type="entry name" value="HintN"/>
    <property type="match status" value="1"/>
</dbReference>
<dbReference type="Pfam" id="PF14107">
    <property type="entry name" value="DUF4280"/>
    <property type="match status" value="1"/>
</dbReference>
<evidence type="ECO:0000259" key="1">
    <source>
        <dbReference type="PROSITE" id="PS50164"/>
    </source>
</evidence>
<name>A0A3D9DKY8_9FLAO</name>
<dbReference type="PROSITE" id="PS50818">
    <property type="entry name" value="INTEIN_C_TER"/>
    <property type="match status" value="1"/>
</dbReference>
<dbReference type="Pfam" id="PF07591">
    <property type="entry name" value="PT-HINT"/>
    <property type="match status" value="1"/>
</dbReference>
<dbReference type="CDD" id="cd00719">
    <property type="entry name" value="GIY-YIG_SF"/>
    <property type="match status" value="1"/>
</dbReference>
<dbReference type="Pfam" id="PF01541">
    <property type="entry name" value="GIY-YIG"/>
    <property type="match status" value="1"/>
</dbReference>
<dbReference type="PROSITE" id="PS50164">
    <property type="entry name" value="GIY_YIG"/>
    <property type="match status" value="1"/>
</dbReference>
<dbReference type="RefSeq" id="WP_116011842.1">
    <property type="nucleotide sequence ID" value="NZ_QNUH01000006.1"/>
</dbReference>
<feature type="domain" description="GIY-YIG" evidence="1">
    <location>
        <begin position="538"/>
        <end position="621"/>
    </location>
</feature>
<dbReference type="InterPro" id="IPR000305">
    <property type="entry name" value="GIY-YIG_endonuc"/>
</dbReference>
<dbReference type="Proteomes" id="UP000257030">
    <property type="component" value="Unassembled WGS sequence"/>
</dbReference>
<protein>
    <recommendedName>
        <fullName evidence="1">GIY-YIG domain-containing protein</fullName>
    </recommendedName>
</protein>
<accession>A0A3D9DKY8</accession>
<dbReference type="OrthoDB" id="603864at2"/>
<dbReference type="NCBIfam" id="TIGR01443">
    <property type="entry name" value="intein_Cterm"/>
    <property type="match status" value="1"/>
</dbReference>
<organism evidence="2 3">
    <name type="scientific">Chryseobacterium elymi</name>
    <dbReference type="NCBI Taxonomy" id="395936"/>
    <lineage>
        <taxon>Bacteria</taxon>
        <taxon>Pseudomonadati</taxon>
        <taxon>Bacteroidota</taxon>
        <taxon>Flavobacteriia</taxon>
        <taxon>Flavobacteriales</taxon>
        <taxon>Weeksellaceae</taxon>
        <taxon>Chryseobacterium group</taxon>
        <taxon>Chryseobacterium</taxon>
    </lineage>
</organism>
<dbReference type="Gene3D" id="2.170.16.10">
    <property type="entry name" value="Hedgehog/Intein (Hint) domain"/>
    <property type="match status" value="1"/>
</dbReference>
<keyword evidence="3" id="KW-1185">Reference proteome</keyword>
<evidence type="ECO:0000313" key="3">
    <source>
        <dbReference type="Proteomes" id="UP000257030"/>
    </source>
</evidence>
<proteinExistence type="predicted"/>
<dbReference type="AlphaFoldDB" id="A0A3D9DKY8"/>
<sequence length="643" mass="70486">MAKKYVPEGAFLACDKGTSPSTLRVSNNKNTTIYSVPMASELDFLPFFNIKPMGFCTNPLKWATGASCLPTILTGWQAPKDGVKINGSRMLLEDSFCNCIFGGKINIFFDRAAAVSYGVGEGKMPSDYIKEGFDWIAEQNKKGREMRDQMLPDWMKPVTGVGDWFSDLGTGLVEGAVNGVVGLGETLYQVGQDPVGTAEALGGMVSDGWNAATEGVGNAWDWASKGDNWSNAAEGAWNWASDGQNWADAGSAAWEGTKDAASWVAENPRKIGNTAGEFIPDAVAAVYSGGTSLAVTAGKTALKEGAEAVVEKTVKETVEQGVKKGADDVAEAGAKKGIAETMEQLAKKEGGDIAKVITKDAGELAAEQAAKEAAERWAKLGYDDLGTTAPCFLAGTFVHTIDGLIPIENIQIGDIVFCYDKINNVTTKNKVTRIYNNWTDKFIKITTDKEIISATFKHLFWIEDESKWITAKELKTDMILKSLSLNNILVKKIDYQKDVELSTFNIEVENNHNYFVGNQGILVHNDNKPSKFESTVKKPTKIYEVYDPKTGKTVYVGQTDKTNVADRFKEHVAEGKKKGNHKKDWGKKYKIREVASGNWDPYEASVWEQHYIDKNGGKANLQNGRNEITKPKFDKYKNLHNPC</sequence>
<dbReference type="InterPro" id="IPR003587">
    <property type="entry name" value="Hint_dom_N"/>
</dbReference>
<evidence type="ECO:0000313" key="2">
    <source>
        <dbReference type="EMBL" id="REC78653.1"/>
    </source>
</evidence>
<dbReference type="EMBL" id="QNUH01000006">
    <property type="protein sequence ID" value="REC78653.1"/>
    <property type="molecule type" value="Genomic_DNA"/>
</dbReference>
<comment type="caution">
    <text evidence="2">The sequence shown here is derived from an EMBL/GenBank/DDBJ whole genome shotgun (WGS) entry which is preliminary data.</text>
</comment>
<dbReference type="InterPro" id="IPR030934">
    <property type="entry name" value="Intein_C"/>
</dbReference>
<dbReference type="CDD" id="cd00081">
    <property type="entry name" value="Hint"/>
    <property type="match status" value="1"/>
</dbReference>
<gene>
    <name evidence="2" type="ORF">DRF60_09410</name>
</gene>
<reference evidence="2 3" key="1">
    <citation type="journal article" date="2010" name="Syst. Appl. Microbiol.">
        <title>Four new species of Chryseobacterium from the rhizosphere of coastal sand dune plants, Chryseobacterium elymi sp. nov., Chryseobacterium hagamense sp. nov., Chryseobacterium lathyri sp. nov. and Chryseobacterium rhizosphaerae sp. nov.</title>
        <authorList>
            <person name="Cho S.H."/>
            <person name="Lee K.S."/>
            <person name="Shin D.S."/>
            <person name="Han J.H."/>
            <person name="Park K.S."/>
            <person name="Lee C.H."/>
            <person name="Park K.H."/>
            <person name="Kim S.B."/>
        </authorList>
    </citation>
    <scope>NUCLEOTIDE SEQUENCE [LARGE SCALE GENOMIC DNA]</scope>
    <source>
        <strain evidence="2 3">KCTC 22547</strain>
    </source>
</reference>
<dbReference type="InterPro" id="IPR036844">
    <property type="entry name" value="Hint_dom_sf"/>
</dbReference>
<dbReference type="InterPro" id="IPR025460">
    <property type="entry name" value="DUF4280"/>
</dbReference>